<evidence type="ECO:0000256" key="3">
    <source>
        <dbReference type="ARBA" id="ARBA00023235"/>
    </source>
</evidence>
<dbReference type="InterPro" id="IPR009006">
    <property type="entry name" value="Ala_racemase/Decarboxylase_C"/>
</dbReference>
<dbReference type="InterPro" id="IPR000821">
    <property type="entry name" value="Ala_racemase"/>
</dbReference>
<dbReference type="Proteomes" id="UP000230251">
    <property type="component" value="Unassembled WGS sequence"/>
</dbReference>
<keyword evidence="3 4" id="KW-0413">Isomerase</keyword>
<evidence type="ECO:0000313" key="9">
    <source>
        <dbReference type="Proteomes" id="UP000230251"/>
    </source>
</evidence>
<dbReference type="Pfam" id="PF01168">
    <property type="entry name" value="Ala_racemase_N"/>
    <property type="match status" value="1"/>
</dbReference>
<comment type="function">
    <text evidence="4">Catalyzes the interconversion of L-alanine and D-alanine. May also act on other amino acids.</text>
</comment>
<dbReference type="HAMAP" id="MF_01201">
    <property type="entry name" value="Ala_racemase"/>
    <property type="match status" value="1"/>
</dbReference>
<dbReference type="Gene3D" id="2.40.37.10">
    <property type="entry name" value="Lyase, Ornithine Decarboxylase, Chain A, domain 1"/>
    <property type="match status" value="1"/>
</dbReference>
<dbReference type="SUPFAM" id="SSF51419">
    <property type="entry name" value="PLP-binding barrel"/>
    <property type="match status" value="1"/>
</dbReference>
<dbReference type="PANTHER" id="PTHR30511:SF0">
    <property type="entry name" value="ALANINE RACEMASE, CATABOLIC-RELATED"/>
    <property type="match status" value="1"/>
</dbReference>
<dbReference type="EMBL" id="PFSI01000036">
    <property type="protein sequence ID" value="PJC24485.1"/>
    <property type="molecule type" value="Genomic_DNA"/>
</dbReference>
<evidence type="ECO:0000256" key="2">
    <source>
        <dbReference type="ARBA" id="ARBA00022898"/>
    </source>
</evidence>
<dbReference type="EC" id="5.1.1.1" evidence="4"/>
<evidence type="ECO:0000256" key="4">
    <source>
        <dbReference type="HAMAP-Rule" id="MF_01201"/>
    </source>
</evidence>
<evidence type="ECO:0000259" key="7">
    <source>
        <dbReference type="SMART" id="SM01005"/>
    </source>
</evidence>
<name>A0A2M8EP24_9BACT</name>
<dbReference type="GO" id="GO:0005829">
    <property type="term" value="C:cytosol"/>
    <property type="evidence" value="ECO:0007669"/>
    <property type="project" value="TreeGrafter"/>
</dbReference>
<reference evidence="9" key="1">
    <citation type="submission" date="2017-09" db="EMBL/GenBank/DDBJ databases">
        <title>Depth-based differentiation of microbial function through sediment-hosted aquifers and enrichment of novel symbionts in the deep terrestrial subsurface.</title>
        <authorList>
            <person name="Probst A.J."/>
            <person name="Ladd B."/>
            <person name="Jarett J.K."/>
            <person name="Geller-Mcgrath D.E."/>
            <person name="Sieber C.M.K."/>
            <person name="Emerson J.B."/>
            <person name="Anantharaman K."/>
            <person name="Thomas B.C."/>
            <person name="Malmstrom R."/>
            <person name="Stieglmeier M."/>
            <person name="Klingl A."/>
            <person name="Woyke T."/>
            <person name="Ryan C.M."/>
            <person name="Banfield J.F."/>
        </authorList>
    </citation>
    <scope>NUCLEOTIDE SEQUENCE [LARGE SCALE GENOMIC DNA]</scope>
</reference>
<comment type="caution">
    <text evidence="8">The sequence shown here is derived from an EMBL/GenBank/DDBJ whole genome shotgun (WGS) entry which is preliminary data.</text>
</comment>
<feature type="binding site" evidence="4 6">
    <location>
        <position position="322"/>
    </location>
    <ligand>
        <name>substrate</name>
    </ligand>
</feature>
<dbReference type="InterPro" id="IPR029066">
    <property type="entry name" value="PLP-binding_barrel"/>
</dbReference>
<comment type="catalytic activity">
    <reaction evidence="4">
        <text>L-alanine = D-alanine</text>
        <dbReference type="Rhea" id="RHEA:20249"/>
        <dbReference type="ChEBI" id="CHEBI:57416"/>
        <dbReference type="ChEBI" id="CHEBI:57972"/>
        <dbReference type="EC" id="5.1.1.1"/>
    </reaction>
</comment>
<dbReference type="GO" id="GO:0030170">
    <property type="term" value="F:pyridoxal phosphate binding"/>
    <property type="evidence" value="ECO:0007669"/>
    <property type="project" value="UniProtKB-UniRule"/>
</dbReference>
<feature type="domain" description="Alanine racemase C-terminal" evidence="7">
    <location>
        <begin position="254"/>
        <end position="381"/>
    </location>
</feature>
<dbReference type="AlphaFoldDB" id="A0A2M8EP24"/>
<evidence type="ECO:0000313" key="8">
    <source>
        <dbReference type="EMBL" id="PJC24485.1"/>
    </source>
</evidence>
<dbReference type="CDD" id="cd00430">
    <property type="entry name" value="PLPDE_III_AR"/>
    <property type="match status" value="1"/>
</dbReference>
<feature type="active site" description="Proton acceptor; specific for L-alanine" evidence="4">
    <location>
        <position position="275"/>
    </location>
</feature>
<comment type="cofactor">
    <cofactor evidence="1 4 5">
        <name>pyridoxal 5'-phosphate</name>
        <dbReference type="ChEBI" id="CHEBI:597326"/>
    </cofactor>
</comment>
<dbReference type="PANTHER" id="PTHR30511">
    <property type="entry name" value="ALANINE RACEMASE"/>
    <property type="match status" value="1"/>
</dbReference>
<dbReference type="NCBIfam" id="TIGR00492">
    <property type="entry name" value="alr"/>
    <property type="match status" value="1"/>
</dbReference>
<dbReference type="GO" id="GO:0030632">
    <property type="term" value="P:D-alanine biosynthetic process"/>
    <property type="evidence" value="ECO:0007669"/>
    <property type="project" value="UniProtKB-UniRule"/>
</dbReference>
<accession>A0A2M8EP24</accession>
<evidence type="ECO:0000256" key="6">
    <source>
        <dbReference type="PIRSR" id="PIRSR600821-52"/>
    </source>
</evidence>
<dbReference type="Gene3D" id="3.20.20.10">
    <property type="entry name" value="Alanine racemase"/>
    <property type="match status" value="1"/>
</dbReference>
<dbReference type="Pfam" id="PF00842">
    <property type="entry name" value="Ala_racemase_C"/>
    <property type="match status" value="1"/>
</dbReference>
<comment type="pathway">
    <text evidence="4">Amino-acid biosynthesis; D-alanine biosynthesis; D-alanine from L-alanine: step 1/1.</text>
</comment>
<evidence type="ECO:0000256" key="1">
    <source>
        <dbReference type="ARBA" id="ARBA00001933"/>
    </source>
</evidence>
<organism evidence="8 9">
    <name type="scientific">Candidatus Uhrbacteria bacterium CG_4_9_14_0_2_um_filter_41_50</name>
    <dbReference type="NCBI Taxonomy" id="1975031"/>
    <lineage>
        <taxon>Bacteria</taxon>
        <taxon>Candidatus Uhriibacteriota</taxon>
    </lineage>
</organism>
<evidence type="ECO:0000256" key="5">
    <source>
        <dbReference type="PIRSR" id="PIRSR600821-50"/>
    </source>
</evidence>
<comment type="similarity">
    <text evidence="4">Belongs to the alanine racemase family.</text>
</comment>
<dbReference type="UniPathway" id="UPA00042">
    <property type="reaction ID" value="UER00497"/>
</dbReference>
<dbReference type="PRINTS" id="PR00992">
    <property type="entry name" value="ALARACEMASE"/>
</dbReference>
<dbReference type="SMART" id="SM01005">
    <property type="entry name" value="Ala_racemase_C"/>
    <property type="match status" value="1"/>
</dbReference>
<dbReference type="GO" id="GO:0008784">
    <property type="term" value="F:alanine racemase activity"/>
    <property type="evidence" value="ECO:0007669"/>
    <property type="project" value="UniProtKB-UniRule"/>
</dbReference>
<dbReference type="InterPro" id="IPR001608">
    <property type="entry name" value="Ala_racemase_N"/>
</dbReference>
<feature type="modified residue" description="N6-(pyridoxal phosphate)lysine" evidence="4 5">
    <location>
        <position position="39"/>
    </location>
</feature>
<feature type="active site" description="Proton acceptor; specific for D-alanine" evidence="4">
    <location>
        <position position="39"/>
    </location>
</feature>
<proteinExistence type="inferred from homology"/>
<protein>
    <recommendedName>
        <fullName evidence="4">Alanine racemase</fullName>
        <ecNumber evidence="4">5.1.1.1</ecNumber>
    </recommendedName>
</protein>
<keyword evidence="2 4" id="KW-0663">Pyridoxal phosphate</keyword>
<feature type="binding site" evidence="4 6">
    <location>
        <position position="137"/>
    </location>
    <ligand>
        <name>substrate</name>
    </ligand>
</feature>
<gene>
    <name evidence="8" type="primary">alr</name>
    <name evidence="8" type="ORF">CO057_02365</name>
</gene>
<dbReference type="SUPFAM" id="SSF50621">
    <property type="entry name" value="Alanine racemase C-terminal domain-like"/>
    <property type="match status" value="1"/>
</dbReference>
<sequence length="381" mass="42606">MKLHGAKTWVEISASAYKNNLNVLKSLLEHGVTFCAVVKAGAYGHGLAEIVGIAKYEGVDHFAVDNIDEAIQVRQLVPEAIIFILGYTVPERLKDVISGNFIQTVYQNETIQILGREATNQNRQALINIKIETGTQRQGIEIKDLKILLATIEKEYGTVECVGLSSHFSSSEMLEKEAFTKNQNKIFNEAIEITRRFGFNPKYIHISCSASGFLFPETHHTMVRFGLSQYGMWSSEDVKKKMLLGAKNVELQSVLSWKTRIAQVKDIEPNTPVGYSQRFVSDRPMRIAILPVGYFDGYRRALNNSFVLLHGQKCKILGNICMNMMIIDVSSVGQAKADDEVTLIGRDGMNQITADDLATNCGTINYEITTMINPFITRKVI</sequence>
<dbReference type="InterPro" id="IPR011079">
    <property type="entry name" value="Ala_racemase_C"/>
</dbReference>